<evidence type="ECO:0000313" key="1">
    <source>
        <dbReference type="EMBL" id="WMV51883.1"/>
    </source>
</evidence>
<proteinExistence type="predicted"/>
<reference evidence="1" key="1">
    <citation type="submission" date="2023-08" db="EMBL/GenBank/DDBJ databases">
        <title>A de novo genome assembly of Solanum verrucosum Schlechtendal, a Mexican diploid species geographically isolated from the other diploid A-genome species in potato relatives.</title>
        <authorList>
            <person name="Hosaka K."/>
        </authorList>
    </citation>
    <scope>NUCLEOTIDE SEQUENCE</scope>
    <source>
        <tissue evidence="1">Young leaves</tissue>
    </source>
</reference>
<dbReference type="Proteomes" id="UP001234989">
    <property type="component" value="Chromosome 10"/>
</dbReference>
<keyword evidence="2" id="KW-1185">Reference proteome</keyword>
<feature type="non-terminal residue" evidence="1">
    <location>
        <position position="1"/>
    </location>
</feature>
<sequence length="96" mass="10888">ELTFQNKFTPLADYPRLPCPSQQKLPKLPCPPQPKMITLRPIKPFEQDTPSSSVQTKESDTMKLLESFAQAVNPELTKTTHSKPTPKEESFEFIVS</sequence>
<dbReference type="EMBL" id="CP133621">
    <property type="protein sequence ID" value="WMV51883.1"/>
    <property type="molecule type" value="Genomic_DNA"/>
</dbReference>
<accession>A0AAF0UV29</accession>
<evidence type="ECO:0000313" key="2">
    <source>
        <dbReference type="Proteomes" id="UP001234989"/>
    </source>
</evidence>
<organism evidence="1 2">
    <name type="scientific">Solanum verrucosum</name>
    <dbReference type="NCBI Taxonomy" id="315347"/>
    <lineage>
        <taxon>Eukaryota</taxon>
        <taxon>Viridiplantae</taxon>
        <taxon>Streptophyta</taxon>
        <taxon>Embryophyta</taxon>
        <taxon>Tracheophyta</taxon>
        <taxon>Spermatophyta</taxon>
        <taxon>Magnoliopsida</taxon>
        <taxon>eudicotyledons</taxon>
        <taxon>Gunneridae</taxon>
        <taxon>Pentapetalae</taxon>
        <taxon>asterids</taxon>
        <taxon>lamiids</taxon>
        <taxon>Solanales</taxon>
        <taxon>Solanaceae</taxon>
        <taxon>Solanoideae</taxon>
        <taxon>Solaneae</taxon>
        <taxon>Solanum</taxon>
    </lineage>
</organism>
<dbReference type="AlphaFoldDB" id="A0AAF0UV29"/>
<gene>
    <name evidence="1" type="ORF">MTR67_045268</name>
</gene>
<name>A0AAF0UV29_SOLVR</name>
<protein>
    <submittedName>
        <fullName evidence="1">Uncharacterized protein</fullName>
    </submittedName>
</protein>